<dbReference type="Pfam" id="PF09983">
    <property type="entry name" value="JetD_C"/>
    <property type="match status" value="1"/>
</dbReference>
<dbReference type="Proteomes" id="UP001626593">
    <property type="component" value="Chromosome"/>
</dbReference>
<dbReference type="InterPro" id="IPR024534">
    <property type="entry name" value="JetD_C"/>
</dbReference>
<protein>
    <submittedName>
        <fullName evidence="2">Wadjet anti-phage system protein JetD domain-containing protein</fullName>
    </submittedName>
</protein>
<proteinExistence type="predicted"/>
<reference evidence="2 3" key="1">
    <citation type="submission" date="2023-12" db="EMBL/GenBank/DDBJ databases">
        <title>A. evansii MAY27, complete genome.</title>
        <authorList>
            <person name="Wang Y."/>
        </authorList>
    </citation>
    <scope>NUCLEOTIDE SEQUENCE [LARGE SCALE GENOMIC DNA]</scope>
    <source>
        <strain evidence="2 3">MAY27</strain>
    </source>
</reference>
<dbReference type="EMBL" id="CP141259">
    <property type="protein sequence ID" value="WRL44949.1"/>
    <property type="molecule type" value="Genomic_DNA"/>
</dbReference>
<evidence type="ECO:0000259" key="1">
    <source>
        <dbReference type="Pfam" id="PF09983"/>
    </source>
</evidence>
<evidence type="ECO:0000313" key="2">
    <source>
        <dbReference type="EMBL" id="WRL44949.1"/>
    </source>
</evidence>
<dbReference type="RefSeq" id="WP_407278212.1">
    <property type="nucleotide sequence ID" value="NZ_CP141259.1"/>
</dbReference>
<feature type="domain" description="Wadjet protein JetD C-terminal" evidence="1">
    <location>
        <begin position="182"/>
        <end position="253"/>
    </location>
</feature>
<keyword evidence="3" id="KW-1185">Reference proteome</keyword>
<sequence length="340" mass="37331">MSDAFLEAMRTGTRKRISLDDVRRAFFAAHPEVLANPGRNALLLERLRALEEAGALVLPAAGSWEKVGNPTLPNWVQLTREPALVPAVDYAAVPWVPELGFWPELKPPALEAARTINDFLLRRRTTLTMVPIKERSLEIFGDEKRLDALRASGDNSLFGGRLPLSALGAFVVPSPLPYRLADAAGQPVLVVENHNSFWSFGEWNQQAGRYAAVVYGSGKAFQGSGKALEQVLHEVGGVGALYLGDLDPAGVRIPLEFNLTRGDGYTPVRPAVELYRWLLENGRRRPLEERQERAGHIARNWLGAELGDELTALWDAGQWVPQEALGFERLTAGTGAFPPS</sequence>
<accession>A0ABZ1AI29</accession>
<gene>
    <name evidence="2" type="ORF">U5817_17255</name>
</gene>
<organism evidence="2 3">
    <name type="scientific">Aromatoleum evansii</name>
    <name type="common">Azoarcus evansii</name>
    <dbReference type="NCBI Taxonomy" id="59406"/>
    <lineage>
        <taxon>Bacteria</taxon>
        <taxon>Pseudomonadati</taxon>
        <taxon>Pseudomonadota</taxon>
        <taxon>Betaproteobacteria</taxon>
        <taxon>Rhodocyclales</taxon>
        <taxon>Rhodocyclaceae</taxon>
        <taxon>Aromatoleum</taxon>
    </lineage>
</organism>
<evidence type="ECO:0000313" key="3">
    <source>
        <dbReference type="Proteomes" id="UP001626593"/>
    </source>
</evidence>
<name>A0ABZ1AI29_AROEV</name>